<evidence type="ECO:0000256" key="2">
    <source>
        <dbReference type="ARBA" id="ARBA00004123"/>
    </source>
</evidence>
<protein>
    <submittedName>
        <fullName evidence="10">Nuclease HARBI1</fullName>
    </submittedName>
</protein>
<keyword evidence="7" id="KW-0539">Nucleus</keyword>
<keyword evidence="6" id="KW-0378">Hydrolase</keyword>
<dbReference type="GO" id="GO:0004518">
    <property type="term" value="F:nuclease activity"/>
    <property type="evidence" value="ECO:0007669"/>
    <property type="project" value="UniProtKB-KW"/>
</dbReference>
<feature type="domain" description="DDE Tnp4" evidence="8">
    <location>
        <begin position="174"/>
        <end position="263"/>
    </location>
</feature>
<dbReference type="GeneID" id="111359656"/>
<sequence length="264" mass="29885">LLHLKNKEYYVLSVTYLLQEVSVYLTTHVFTNTYLDFKNHAVSTEISQLLTLRYLATRSYLRSAADFYGVSPPTPSRIVKKVTESIAQLRPAMIKFPDDISRIVTEAYLAEEEAVAEVKRFASVDAKVNGGRGGGEICWENINKFMINRVTPGSPTLQDGFYQIERFPRVIGALDCIHVTIKSPGGDSAENYRNRKSNFSINVQLVCDSKLRCLDIVARWPGSVHDQTIFNNSFLKQRLESGQFRNSLILGDSGYELKQYLLTL</sequence>
<evidence type="ECO:0000256" key="3">
    <source>
        <dbReference type="ARBA" id="ARBA00006958"/>
    </source>
</evidence>
<keyword evidence="4" id="KW-0540">Nuclease</keyword>
<feature type="non-terminal residue" evidence="10">
    <location>
        <position position="264"/>
    </location>
</feature>
<dbReference type="GO" id="GO:0005634">
    <property type="term" value="C:nucleus"/>
    <property type="evidence" value="ECO:0007669"/>
    <property type="project" value="UniProtKB-SubCell"/>
</dbReference>
<evidence type="ECO:0000256" key="6">
    <source>
        <dbReference type="ARBA" id="ARBA00022801"/>
    </source>
</evidence>
<dbReference type="InterPro" id="IPR045249">
    <property type="entry name" value="HARBI1-like"/>
</dbReference>
<comment type="subcellular location">
    <subcellularLocation>
        <location evidence="2">Nucleus</location>
    </subcellularLocation>
</comment>
<gene>
    <name evidence="10" type="primary">LOC111359656</name>
</gene>
<comment type="similarity">
    <text evidence="3">Belongs to the HARBI1 family.</text>
</comment>
<evidence type="ECO:0000256" key="5">
    <source>
        <dbReference type="ARBA" id="ARBA00022723"/>
    </source>
</evidence>
<dbReference type="Proteomes" id="UP000301870">
    <property type="component" value="Chromosome 29"/>
</dbReference>
<dbReference type="GO" id="GO:0016787">
    <property type="term" value="F:hydrolase activity"/>
    <property type="evidence" value="ECO:0007669"/>
    <property type="project" value="UniProtKB-KW"/>
</dbReference>
<organism evidence="9 10">
    <name type="scientific">Spodoptera litura</name>
    <name type="common">Asian cotton leafworm</name>
    <dbReference type="NCBI Taxonomy" id="69820"/>
    <lineage>
        <taxon>Eukaryota</taxon>
        <taxon>Metazoa</taxon>
        <taxon>Ecdysozoa</taxon>
        <taxon>Arthropoda</taxon>
        <taxon>Hexapoda</taxon>
        <taxon>Insecta</taxon>
        <taxon>Pterygota</taxon>
        <taxon>Neoptera</taxon>
        <taxon>Endopterygota</taxon>
        <taxon>Lepidoptera</taxon>
        <taxon>Glossata</taxon>
        <taxon>Ditrysia</taxon>
        <taxon>Noctuoidea</taxon>
        <taxon>Noctuidae</taxon>
        <taxon>Amphipyrinae</taxon>
        <taxon>Spodoptera</taxon>
    </lineage>
</organism>
<keyword evidence="9" id="KW-1185">Reference proteome</keyword>
<dbReference type="GO" id="GO:0046872">
    <property type="term" value="F:metal ion binding"/>
    <property type="evidence" value="ECO:0007669"/>
    <property type="project" value="UniProtKB-KW"/>
</dbReference>
<name>A0A9J7EN93_SPOLT</name>
<dbReference type="RefSeq" id="XP_022831024.1">
    <property type="nucleotide sequence ID" value="XM_022975256.1"/>
</dbReference>
<evidence type="ECO:0000259" key="8">
    <source>
        <dbReference type="Pfam" id="PF13359"/>
    </source>
</evidence>
<evidence type="ECO:0000313" key="9">
    <source>
        <dbReference type="Proteomes" id="UP000301870"/>
    </source>
</evidence>
<dbReference type="PANTHER" id="PTHR22930">
    <property type="match status" value="1"/>
</dbReference>
<evidence type="ECO:0000313" key="10">
    <source>
        <dbReference type="RefSeq" id="XP_022831024.1"/>
    </source>
</evidence>
<dbReference type="AlphaFoldDB" id="A0A9J7EN93"/>
<dbReference type="Pfam" id="PF13359">
    <property type="entry name" value="DDE_Tnp_4"/>
    <property type="match status" value="1"/>
</dbReference>
<reference evidence="10" key="1">
    <citation type="submission" date="2025-08" db="UniProtKB">
        <authorList>
            <consortium name="RefSeq"/>
        </authorList>
    </citation>
    <scope>IDENTIFICATION</scope>
    <source>
        <strain evidence="10">Ishihara</strain>
        <tissue evidence="10">Whole body</tissue>
    </source>
</reference>
<evidence type="ECO:0000256" key="4">
    <source>
        <dbReference type="ARBA" id="ARBA00022722"/>
    </source>
</evidence>
<comment type="cofactor">
    <cofactor evidence="1">
        <name>a divalent metal cation</name>
        <dbReference type="ChEBI" id="CHEBI:60240"/>
    </cofactor>
</comment>
<dbReference type="KEGG" id="sliu:111359656"/>
<evidence type="ECO:0000256" key="7">
    <source>
        <dbReference type="ARBA" id="ARBA00023242"/>
    </source>
</evidence>
<feature type="non-terminal residue" evidence="10">
    <location>
        <position position="1"/>
    </location>
</feature>
<evidence type="ECO:0000256" key="1">
    <source>
        <dbReference type="ARBA" id="ARBA00001968"/>
    </source>
</evidence>
<keyword evidence="5" id="KW-0479">Metal-binding</keyword>
<dbReference type="OrthoDB" id="2430314at2759"/>
<proteinExistence type="inferred from homology"/>
<accession>A0A9J7EN93</accession>
<dbReference type="PANTHER" id="PTHR22930:SF85">
    <property type="entry name" value="GH03217P-RELATED"/>
    <property type="match status" value="1"/>
</dbReference>
<dbReference type="InterPro" id="IPR027806">
    <property type="entry name" value="HARBI1_dom"/>
</dbReference>